<dbReference type="InterPro" id="IPR011330">
    <property type="entry name" value="Glyco_hydro/deAcase_b/a-brl"/>
</dbReference>
<evidence type="ECO:0000259" key="5">
    <source>
        <dbReference type="Pfam" id="PF01522"/>
    </source>
</evidence>
<gene>
    <name evidence="6" type="ORF">ACFPCV_25355</name>
</gene>
<evidence type="ECO:0000313" key="7">
    <source>
        <dbReference type="Proteomes" id="UP001595859"/>
    </source>
</evidence>
<feature type="region of interest" description="Disordered" evidence="3">
    <location>
        <begin position="21"/>
        <end position="52"/>
    </location>
</feature>
<dbReference type="SUPFAM" id="SSF88713">
    <property type="entry name" value="Glycoside hydrolase/deacetylase"/>
    <property type="match status" value="1"/>
</dbReference>
<dbReference type="EMBL" id="JBHSIS010000011">
    <property type="protein sequence ID" value="MFC4856846.1"/>
    <property type="molecule type" value="Genomic_DNA"/>
</dbReference>
<keyword evidence="2 4" id="KW-0732">Signal</keyword>
<comment type="subcellular location">
    <subcellularLocation>
        <location evidence="1">Secreted</location>
    </subcellularLocation>
</comment>
<sequence>MSTTRMAAVVLVATLVAPAACTDEPSPRTPSPQHVRVESTATTPPPSTADPAAVGANELGVVPVLMYHRIVPAPASVYDRTPAAFRAELVRLARENYVPVTAASYAGGDIDIPAGTHPVVLTFDDGDRSQFSLDAAGRPAAGTAVSIMQEVAEEFPGFRPVATFFVNAEPFGAGDGLEWLAAHGMEIGNHTATHLNLGQSTPDQARQDILAQDQAIRRAVPGFSPATLAFPFGAVPDDPGLALHGAVGPAEYRYKGAFLVGANPAPSPYAADFDPAGIPRIRSQDATGPDAEHCSTVWLDKLAAAPSQRYTSDGDPDRISFPATSQQQPAARFGDRVRTY</sequence>
<dbReference type="InterPro" id="IPR002509">
    <property type="entry name" value="NODB_dom"/>
</dbReference>
<feature type="region of interest" description="Disordered" evidence="3">
    <location>
        <begin position="308"/>
        <end position="340"/>
    </location>
</feature>
<evidence type="ECO:0000256" key="2">
    <source>
        <dbReference type="ARBA" id="ARBA00022729"/>
    </source>
</evidence>
<evidence type="ECO:0000256" key="1">
    <source>
        <dbReference type="ARBA" id="ARBA00004613"/>
    </source>
</evidence>
<name>A0ABV9SB82_9PSEU</name>
<protein>
    <submittedName>
        <fullName evidence="6">Polysaccharide deacetylase family protein</fullName>
    </submittedName>
</protein>
<evidence type="ECO:0000256" key="3">
    <source>
        <dbReference type="SAM" id="MobiDB-lite"/>
    </source>
</evidence>
<dbReference type="Pfam" id="PF01522">
    <property type="entry name" value="Polysacc_deac_1"/>
    <property type="match status" value="1"/>
</dbReference>
<evidence type="ECO:0000256" key="4">
    <source>
        <dbReference type="SAM" id="SignalP"/>
    </source>
</evidence>
<organism evidence="6 7">
    <name type="scientific">Actinophytocola glycyrrhizae</name>
    <dbReference type="NCBI Taxonomy" id="2044873"/>
    <lineage>
        <taxon>Bacteria</taxon>
        <taxon>Bacillati</taxon>
        <taxon>Actinomycetota</taxon>
        <taxon>Actinomycetes</taxon>
        <taxon>Pseudonocardiales</taxon>
        <taxon>Pseudonocardiaceae</taxon>
    </lineage>
</organism>
<accession>A0ABV9SB82</accession>
<reference evidence="7" key="1">
    <citation type="journal article" date="2019" name="Int. J. Syst. Evol. Microbiol.">
        <title>The Global Catalogue of Microorganisms (GCM) 10K type strain sequencing project: providing services to taxonomists for standard genome sequencing and annotation.</title>
        <authorList>
            <consortium name="The Broad Institute Genomics Platform"/>
            <consortium name="The Broad Institute Genome Sequencing Center for Infectious Disease"/>
            <person name="Wu L."/>
            <person name="Ma J."/>
        </authorList>
    </citation>
    <scope>NUCLEOTIDE SEQUENCE [LARGE SCALE GENOMIC DNA]</scope>
    <source>
        <strain evidence="7">ZS-22-S1</strain>
    </source>
</reference>
<feature type="domain" description="NodB homology" evidence="5">
    <location>
        <begin position="115"/>
        <end position="238"/>
    </location>
</feature>
<evidence type="ECO:0000313" key="6">
    <source>
        <dbReference type="EMBL" id="MFC4856846.1"/>
    </source>
</evidence>
<dbReference type="RefSeq" id="WP_378058833.1">
    <property type="nucleotide sequence ID" value="NZ_JBHSIS010000011.1"/>
</dbReference>
<dbReference type="Gene3D" id="3.20.20.370">
    <property type="entry name" value="Glycoside hydrolase/deacetylase"/>
    <property type="match status" value="1"/>
</dbReference>
<dbReference type="PANTHER" id="PTHR34216">
    <property type="match status" value="1"/>
</dbReference>
<feature type="chain" id="PRO_5047500473" evidence="4">
    <location>
        <begin position="23"/>
        <end position="340"/>
    </location>
</feature>
<feature type="signal peptide" evidence="4">
    <location>
        <begin position="1"/>
        <end position="22"/>
    </location>
</feature>
<dbReference type="PANTHER" id="PTHR34216:SF3">
    <property type="entry name" value="POLY-BETA-1,6-N-ACETYL-D-GLUCOSAMINE N-DEACETYLASE"/>
    <property type="match status" value="1"/>
</dbReference>
<comment type="caution">
    <text evidence="6">The sequence shown here is derived from an EMBL/GenBank/DDBJ whole genome shotgun (WGS) entry which is preliminary data.</text>
</comment>
<dbReference type="InterPro" id="IPR051398">
    <property type="entry name" value="Polysacch_Deacetylase"/>
</dbReference>
<dbReference type="Proteomes" id="UP001595859">
    <property type="component" value="Unassembled WGS sequence"/>
</dbReference>
<keyword evidence="7" id="KW-1185">Reference proteome</keyword>
<proteinExistence type="predicted"/>